<organism evidence="2 4">
    <name type="scientific">Ustilago bromivora</name>
    <dbReference type="NCBI Taxonomy" id="307758"/>
    <lineage>
        <taxon>Eukaryota</taxon>
        <taxon>Fungi</taxon>
        <taxon>Dikarya</taxon>
        <taxon>Basidiomycota</taxon>
        <taxon>Ustilaginomycotina</taxon>
        <taxon>Ustilaginomycetes</taxon>
        <taxon>Ustilaginales</taxon>
        <taxon>Ustilaginaceae</taxon>
        <taxon>Ustilago</taxon>
    </lineage>
</organism>
<proteinExistence type="predicted"/>
<dbReference type="GO" id="GO:0006891">
    <property type="term" value="P:intra-Golgi vesicle-mediated transport"/>
    <property type="evidence" value="ECO:0007669"/>
    <property type="project" value="InterPro"/>
</dbReference>
<evidence type="ECO:0000313" key="3">
    <source>
        <dbReference type="EMBL" id="SYW80724.1"/>
    </source>
</evidence>
<feature type="compositionally biased region" description="Basic and acidic residues" evidence="1">
    <location>
        <begin position="632"/>
        <end position="641"/>
    </location>
</feature>
<protein>
    <submittedName>
        <fullName evidence="2">Uncharacterized protein</fullName>
    </submittedName>
</protein>
<dbReference type="GO" id="GO:0005802">
    <property type="term" value="C:trans-Golgi network"/>
    <property type="evidence" value="ECO:0007669"/>
    <property type="project" value="TreeGrafter"/>
</dbReference>
<dbReference type="EMBL" id="ULHB01000082">
    <property type="protein sequence ID" value="SYW80724.1"/>
    <property type="molecule type" value="Genomic_DNA"/>
</dbReference>
<feature type="compositionally biased region" description="Low complexity" evidence="1">
    <location>
        <begin position="367"/>
        <end position="382"/>
    </location>
</feature>
<keyword evidence="5" id="KW-1185">Reference proteome</keyword>
<evidence type="ECO:0000313" key="4">
    <source>
        <dbReference type="Proteomes" id="UP000179920"/>
    </source>
</evidence>
<dbReference type="Proteomes" id="UP000658997">
    <property type="component" value="Unassembled WGS sequence"/>
</dbReference>
<gene>
    <name evidence="3" type="ORF">UBRO2_03938</name>
    <name evidence="2" type="ORF">UBRO_04433</name>
</gene>
<evidence type="ECO:0000313" key="2">
    <source>
        <dbReference type="EMBL" id="SAM82136.1"/>
    </source>
</evidence>
<sequence>MPHQAAALASLFSQARLTLKVPSASKSVFRSVVYFDQVLNVEAILTLPSHPLLPIASSSAHEAPFVQPLPLSALSARAQLGQKNIPPYLNALLACLHVNLYTDYVPPPTPSSQVPSMSTNPYEPLSTVQLQFEHLQLLPSHAQPSDPAHAQHAAVRAFSNSWAGNQPPKPHRTLKDSADSSSSPLSTLSSHHAHLTHDGQHWRVHWYCRVPINFIATPFSPLLSITAALTLRLDDALLDQYIPSSSSRSFIRSGFAHSLLAPLHEGPVYPDESPLQSQARANASSALGLDGPNGLGSYLAHLPRDVVGGNNAVVTPRSGAQALNTIQQRRNDALSVDTQHRPQIPKPDSNGDLAVLSPRSASGSILTTSASSQGTSRSSGLGLESENYSSGLQIYKRSTREVLPLKTGLNVRMRTLVTQHDPFIYRRPSSHQPLAQLESSRLVLSVELENPFESDSTFAVKDIQIKIGPTSANDQQDAHNVVAKALEPMSSVLPIELTRGSQHNLLFYVYVDSDHALHTQSASSVGGGVDSSTSARNLTITVSAQPRRGLDKQALADFDSQWNCALDLAPVLSDAAKKSFIASGSKLASTAMNVAVSEGPVAGNKQYSASALRSAARQADNRNTYQQAGGRGGDRVEDIRTPRPGQLGLRFPSPMRTSSARYFSAAATIVGHIPDAAQDDGGFLQKAKARAASHQSLSTPLNHNDTVETQIKPWMDSSSSTVSPSAAATRGALVILSTLRRADSPPNTHKPGELGGSTLEPRPTLGEEGVALPSISTDAKVLHPVCIGPPSVTIGAARDGRGGVSVQTGDTIVVHLTLLHKALAAETIRNIVFSWSTPLHHRTEPATKSNKDPIDTDTRLTKTRLMDTHTPRLQPSLNSSQPESRNSLIPLQDHLVLHEVTRGQCSKVALALRCISPGYHTLPSLKISLQVDTGRSEAQEVVLSLENLGAVFVGPAAVL</sequence>
<dbReference type="Proteomes" id="UP000179920">
    <property type="component" value="Chromosome VI"/>
</dbReference>
<feature type="region of interest" description="Disordered" evidence="1">
    <location>
        <begin position="740"/>
        <end position="769"/>
    </location>
</feature>
<dbReference type="GO" id="GO:1990071">
    <property type="term" value="C:TRAPPII protein complex"/>
    <property type="evidence" value="ECO:0007669"/>
    <property type="project" value="InterPro"/>
</dbReference>
<reference evidence="2" key="2">
    <citation type="submission" date="2016-04" db="EMBL/GenBank/DDBJ databases">
        <authorList>
            <person name="Evans L.H."/>
            <person name="Alamgir A."/>
            <person name="Owens N."/>
            <person name="Weber N.D."/>
            <person name="Virtaneva K."/>
            <person name="Barbian K."/>
            <person name="Babar A."/>
            <person name="Rosenke K."/>
        </authorList>
    </citation>
    <scope>NUCLEOTIDE SEQUENCE</scope>
    <source>
        <strain evidence="2">UB2112</strain>
    </source>
</reference>
<dbReference type="OrthoDB" id="24630at2759"/>
<dbReference type="InterPro" id="IPR024662">
    <property type="entry name" value="Trs65"/>
</dbReference>
<name>A0A1K0G3W3_9BASI</name>
<dbReference type="PANTHER" id="PTHR28159">
    <property type="entry name" value="TRAFFICKING PROTEIN PARTICLE COMPLEX II-SPECIFIC SUBUNIT 65"/>
    <property type="match status" value="1"/>
</dbReference>
<feature type="region of interest" description="Disordered" evidence="1">
    <location>
        <begin position="335"/>
        <end position="384"/>
    </location>
</feature>
<accession>A0A1K0G3W3</accession>
<feature type="region of interest" description="Disordered" evidence="1">
    <location>
        <begin position="618"/>
        <end position="653"/>
    </location>
</feature>
<evidence type="ECO:0000256" key="1">
    <source>
        <dbReference type="SAM" id="MobiDB-lite"/>
    </source>
</evidence>
<evidence type="ECO:0000313" key="5">
    <source>
        <dbReference type="Proteomes" id="UP000658997"/>
    </source>
</evidence>
<dbReference type="PANTHER" id="PTHR28159:SF1">
    <property type="entry name" value="TRAFFICKING PROTEIN PARTICLE COMPLEX II-SPECIFIC SUBUNIT 65"/>
    <property type="match status" value="1"/>
</dbReference>
<dbReference type="EMBL" id="LT558122">
    <property type="protein sequence ID" value="SAM82136.1"/>
    <property type="molecule type" value="Genomic_DNA"/>
</dbReference>
<reference evidence="4" key="1">
    <citation type="submission" date="2016-04" db="EMBL/GenBank/DDBJ databases">
        <authorList>
            <person name="Guldener U."/>
            <person name="Guldener U."/>
        </authorList>
    </citation>
    <scope>NUCLEOTIDE SEQUENCE [LARGE SCALE GENOMIC DNA]</scope>
    <source>
        <strain evidence="4">UB2112</strain>
    </source>
</reference>
<reference evidence="3" key="3">
    <citation type="submission" date="2018-08" db="EMBL/GenBank/DDBJ databases">
        <authorList>
            <person name="Guldener U."/>
        </authorList>
    </citation>
    <scope>NUCLEOTIDE SEQUENCE</scope>
    <source>
        <strain evidence="3">UB2</strain>
    </source>
</reference>
<dbReference type="AlphaFoldDB" id="A0A1K0G3W3"/>
<feature type="region of interest" description="Disordered" evidence="1">
    <location>
        <begin position="161"/>
        <end position="191"/>
    </location>
</feature>
<feature type="compositionally biased region" description="Low complexity" evidence="1">
    <location>
        <begin position="179"/>
        <end position="190"/>
    </location>
</feature>